<accession>A0A4R1FDR1</accession>
<keyword evidence="3" id="KW-0645">Protease</keyword>
<evidence type="ECO:0000256" key="6">
    <source>
        <dbReference type="ARBA" id="ARBA00022989"/>
    </source>
</evidence>
<feature type="transmembrane region" description="Helical" evidence="8">
    <location>
        <begin position="132"/>
        <end position="151"/>
    </location>
</feature>
<dbReference type="OrthoDB" id="5540917at2"/>
<keyword evidence="2" id="KW-1003">Cell membrane</keyword>
<gene>
    <name evidence="9" type="ORF">EV695_0852</name>
</gene>
<proteinExistence type="predicted"/>
<dbReference type="EMBL" id="SMFQ01000002">
    <property type="protein sequence ID" value="TCJ88991.1"/>
    <property type="molecule type" value="Genomic_DNA"/>
</dbReference>
<dbReference type="InterPro" id="IPR026441">
    <property type="entry name" value="Exosort_XrtH"/>
</dbReference>
<dbReference type="RefSeq" id="WP_131904653.1">
    <property type="nucleotide sequence ID" value="NZ_BAAAFU010000008.1"/>
</dbReference>
<dbReference type="NCBIfam" id="TIGR04178">
    <property type="entry name" value="exo_archaeo"/>
    <property type="match status" value="1"/>
</dbReference>
<dbReference type="GO" id="GO:0006508">
    <property type="term" value="P:proteolysis"/>
    <property type="evidence" value="ECO:0007669"/>
    <property type="project" value="UniProtKB-KW"/>
</dbReference>
<protein>
    <submittedName>
        <fullName evidence="9">Exosortase H (IPTLxxWG-CTERM-specific)</fullName>
    </submittedName>
</protein>
<reference evidence="9 10" key="1">
    <citation type="submission" date="2019-03" db="EMBL/GenBank/DDBJ databases">
        <title>Genomic Encyclopedia of Type Strains, Phase IV (KMG-IV): sequencing the most valuable type-strain genomes for metagenomic binning, comparative biology and taxonomic classification.</title>
        <authorList>
            <person name="Goeker M."/>
        </authorList>
    </citation>
    <scope>NUCLEOTIDE SEQUENCE [LARGE SCALE GENOMIC DNA]</scope>
    <source>
        <strain evidence="9 10">DSM 24830</strain>
    </source>
</reference>
<dbReference type="InterPro" id="IPR019127">
    <property type="entry name" value="Exosortase"/>
</dbReference>
<dbReference type="Proteomes" id="UP000294887">
    <property type="component" value="Unassembled WGS sequence"/>
</dbReference>
<keyword evidence="5" id="KW-0378">Hydrolase</keyword>
<dbReference type="AlphaFoldDB" id="A0A4R1FDR1"/>
<keyword evidence="10" id="KW-1185">Reference proteome</keyword>
<comment type="caution">
    <text evidence="9">The sequence shown here is derived from an EMBL/GenBank/DDBJ whole genome shotgun (WGS) entry which is preliminary data.</text>
</comment>
<evidence type="ECO:0000256" key="8">
    <source>
        <dbReference type="SAM" id="Phobius"/>
    </source>
</evidence>
<evidence type="ECO:0000313" key="9">
    <source>
        <dbReference type="EMBL" id="TCJ88991.1"/>
    </source>
</evidence>
<evidence type="ECO:0000313" key="10">
    <source>
        <dbReference type="Proteomes" id="UP000294887"/>
    </source>
</evidence>
<evidence type="ECO:0000256" key="4">
    <source>
        <dbReference type="ARBA" id="ARBA00022692"/>
    </source>
</evidence>
<evidence type="ECO:0000256" key="5">
    <source>
        <dbReference type="ARBA" id="ARBA00022801"/>
    </source>
</evidence>
<evidence type="ECO:0000256" key="2">
    <source>
        <dbReference type="ARBA" id="ARBA00022475"/>
    </source>
</evidence>
<dbReference type="Pfam" id="PF09721">
    <property type="entry name" value="Exosortase_EpsH"/>
    <property type="match status" value="1"/>
</dbReference>
<name>A0A4R1FDR1_9GAMM</name>
<evidence type="ECO:0000256" key="7">
    <source>
        <dbReference type="ARBA" id="ARBA00023136"/>
    </source>
</evidence>
<feature type="transmembrane region" description="Helical" evidence="8">
    <location>
        <begin position="95"/>
        <end position="120"/>
    </location>
</feature>
<dbReference type="GO" id="GO:0008233">
    <property type="term" value="F:peptidase activity"/>
    <property type="evidence" value="ECO:0007669"/>
    <property type="project" value="UniProtKB-KW"/>
</dbReference>
<evidence type="ECO:0000256" key="3">
    <source>
        <dbReference type="ARBA" id="ARBA00022670"/>
    </source>
</evidence>
<evidence type="ECO:0000256" key="1">
    <source>
        <dbReference type="ARBA" id="ARBA00004651"/>
    </source>
</evidence>
<dbReference type="GO" id="GO:0005886">
    <property type="term" value="C:plasma membrane"/>
    <property type="evidence" value="ECO:0007669"/>
    <property type="project" value="UniProtKB-SubCell"/>
</dbReference>
<comment type="subcellular location">
    <subcellularLocation>
        <location evidence="1">Cell membrane</location>
        <topology evidence="1">Multi-pass membrane protein</topology>
    </subcellularLocation>
</comment>
<keyword evidence="6 8" id="KW-1133">Transmembrane helix</keyword>
<sequence>MRISWFVLVLVVLFALELLGPVREYVILPFTGLIASVSAAVTQLFDSSVQSHGIILQNINNGTAVSIQPGCNGVEAMICLTAAIVAFPASWKHKLYGLLFGFIAIQALNIVRIISLFYLLQWDKDWFEWAHLYLWQALIILDALIVFIVWVRMLPEPEDDQTEPQAA</sequence>
<dbReference type="NCBIfam" id="TIGR04177">
    <property type="entry name" value="exosort_XrtH"/>
    <property type="match status" value="1"/>
</dbReference>
<keyword evidence="4 8" id="KW-0812">Transmembrane</keyword>
<keyword evidence="7 8" id="KW-0472">Membrane</keyword>
<organism evidence="9 10">
    <name type="scientific">Cocleimonas flava</name>
    <dbReference type="NCBI Taxonomy" id="634765"/>
    <lineage>
        <taxon>Bacteria</taxon>
        <taxon>Pseudomonadati</taxon>
        <taxon>Pseudomonadota</taxon>
        <taxon>Gammaproteobacteria</taxon>
        <taxon>Thiotrichales</taxon>
        <taxon>Thiotrichaceae</taxon>
        <taxon>Cocleimonas</taxon>
    </lineage>
</organism>
<dbReference type="InterPro" id="IPR026392">
    <property type="entry name" value="Exo/Archaeosortase_dom"/>
</dbReference>